<feature type="signal peptide" evidence="2">
    <location>
        <begin position="1"/>
        <end position="20"/>
    </location>
</feature>
<keyword evidence="2" id="KW-0732">Signal</keyword>
<feature type="region of interest" description="Disordered" evidence="1">
    <location>
        <begin position="30"/>
        <end position="49"/>
    </location>
</feature>
<organism evidence="3">
    <name type="scientific">uncultured Sulfurovum sp</name>
    <dbReference type="NCBI Taxonomy" id="269237"/>
    <lineage>
        <taxon>Bacteria</taxon>
        <taxon>Pseudomonadati</taxon>
        <taxon>Campylobacterota</taxon>
        <taxon>Epsilonproteobacteria</taxon>
        <taxon>Campylobacterales</taxon>
        <taxon>Sulfurovaceae</taxon>
        <taxon>Sulfurovum</taxon>
        <taxon>environmental samples</taxon>
    </lineage>
</organism>
<feature type="chain" id="PRO_5028208759" evidence="2">
    <location>
        <begin position="21"/>
        <end position="49"/>
    </location>
</feature>
<feature type="compositionally biased region" description="Basic and acidic residues" evidence="1">
    <location>
        <begin position="35"/>
        <end position="49"/>
    </location>
</feature>
<accession>A0A6S6S4W8</accession>
<gene>
    <name evidence="3" type="ORF">HELGO_WM11505</name>
</gene>
<sequence length="49" mass="5174">MNIIKTVSIALALMTSTAFADFTIKDLFISGGTDKPVKSKDAATGHDCQ</sequence>
<reference evidence="3" key="1">
    <citation type="submission" date="2020-01" db="EMBL/GenBank/DDBJ databases">
        <authorList>
            <person name="Meier V. D."/>
            <person name="Meier V D."/>
        </authorList>
    </citation>
    <scope>NUCLEOTIDE SEQUENCE</scope>
    <source>
        <strain evidence="3">HLG_WM_MAG_06</strain>
    </source>
</reference>
<evidence type="ECO:0000256" key="2">
    <source>
        <dbReference type="SAM" id="SignalP"/>
    </source>
</evidence>
<protein>
    <submittedName>
        <fullName evidence="3">Uncharacterized protein</fullName>
    </submittedName>
</protein>
<evidence type="ECO:0000313" key="3">
    <source>
        <dbReference type="EMBL" id="CAA6799344.1"/>
    </source>
</evidence>
<evidence type="ECO:0000256" key="1">
    <source>
        <dbReference type="SAM" id="MobiDB-lite"/>
    </source>
</evidence>
<dbReference type="AlphaFoldDB" id="A0A6S6S4W8"/>
<dbReference type="EMBL" id="CACVAP010000017">
    <property type="protein sequence ID" value="CAA6799344.1"/>
    <property type="molecule type" value="Genomic_DNA"/>
</dbReference>
<proteinExistence type="predicted"/>
<name>A0A6S6S4W8_9BACT</name>